<proteinExistence type="predicted"/>
<accession>A0A165MWH8</accession>
<dbReference type="AlphaFoldDB" id="A0A165MWH8"/>
<sequence length="801" mass="88681">MIPRVREGVSRTTQEFLELLDERDIRLLPPGQAAMDQWPPLAAMQADDTGVAQGSYEADAEQLPVSPVFPRLRHLAMSPPLTATAFHFQPAPAGLRPRPRPDSPTPRLHMYSPRPPVFTRPQPTQPEAGPSRLPAKAGPLRRVPTPPWLLGRVGPSGIAVPTPSLPARPRAPSPRLERPAMQGPTVEQSLRQQYQYELPLEFSPHLGLQAQPEAGSSRLPPLRLQAGLSGCPREQSQAGPSVPRLDPNDRRFKVPRLPERLSQSKHASFAPLSEEEVAVQQPCSRPSDAEIRATATFAARRSEAGQTGDPADNAEFDDEWEVDESLLNLTYDLVPSSPDCSDNEDGIERGYFTMLKRFVSSDTSESDLESEVDSEDQRLATLEAQAKAQRVPTPTNPDGLQPVKGATGSQARRMVFDARLMAENMQGARVKRKEMAREYDFLEAQQMYLENLKLEMHAKRLVLEETMVTKLKEANQGWLDGSWAPPAKEFKAMKSRAFAEQYQHCMNAVQEDSVDWEDTQEIVVVEEQDEFDRFFEDDKPEGYEPEAPALGPAFEYRPVNARRGSDSSSSLPPSSPPNSEPLLAAMQSSQPEPFTPPRRTPAFNQEGSDSFEELSPKSSGNAARPKFLHPTGAIDRDVRGTQVKSPGQAEVPQAGTVGLYARPPMSGITEPWPYRRTYEEIGSSISHLGRKRRRNEEEVNDDEAGPSARTTTEEWASECEESGMSQPADPQPVQAGYVPRPVVGYTGVTDSVSGSGEPEPYYPFAEEYTRPPAQADWRDLRGGRLALSSPSPPKRARRGYH</sequence>
<gene>
    <name evidence="2" type="ORF">DAEQUDRAFT_478646</name>
</gene>
<feature type="region of interest" description="Disordered" evidence="1">
    <location>
        <begin position="89"/>
        <end position="188"/>
    </location>
</feature>
<feature type="region of interest" description="Disordered" evidence="1">
    <location>
        <begin position="229"/>
        <end position="288"/>
    </location>
</feature>
<keyword evidence="3" id="KW-1185">Reference proteome</keyword>
<feature type="region of interest" description="Disordered" evidence="1">
    <location>
        <begin position="559"/>
        <end position="801"/>
    </location>
</feature>
<dbReference type="EMBL" id="KV429093">
    <property type="protein sequence ID" value="KZT66210.1"/>
    <property type="molecule type" value="Genomic_DNA"/>
</dbReference>
<protein>
    <submittedName>
        <fullName evidence="2">Uncharacterized protein</fullName>
    </submittedName>
</protein>
<feature type="compositionally biased region" description="Basic and acidic residues" evidence="1">
    <location>
        <begin position="246"/>
        <end position="259"/>
    </location>
</feature>
<name>A0A165MWH8_9APHY</name>
<dbReference type="Proteomes" id="UP000076727">
    <property type="component" value="Unassembled WGS sequence"/>
</dbReference>
<feature type="region of interest" description="Disordered" evidence="1">
    <location>
        <begin position="385"/>
        <end position="408"/>
    </location>
</feature>
<evidence type="ECO:0000256" key="1">
    <source>
        <dbReference type="SAM" id="MobiDB-lite"/>
    </source>
</evidence>
<feature type="compositionally biased region" description="Low complexity" evidence="1">
    <location>
        <begin position="757"/>
        <end position="766"/>
    </location>
</feature>
<feature type="compositionally biased region" description="Pro residues" evidence="1">
    <location>
        <begin position="163"/>
        <end position="172"/>
    </location>
</feature>
<dbReference type="OrthoDB" id="10673345at2759"/>
<reference evidence="2 3" key="1">
    <citation type="journal article" date="2016" name="Mol. Biol. Evol.">
        <title>Comparative Genomics of Early-Diverging Mushroom-Forming Fungi Provides Insights into the Origins of Lignocellulose Decay Capabilities.</title>
        <authorList>
            <person name="Nagy L.G."/>
            <person name="Riley R."/>
            <person name="Tritt A."/>
            <person name="Adam C."/>
            <person name="Daum C."/>
            <person name="Floudas D."/>
            <person name="Sun H."/>
            <person name="Yadav J.S."/>
            <person name="Pangilinan J."/>
            <person name="Larsson K.H."/>
            <person name="Matsuura K."/>
            <person name="Barry K."/>
            <person name="Labutti K."/>
            <person name="Kuo R."/>
            <person name="Ohm R.A."/>
            <person name="Bhattacharya S.S."/>
            <person name="Shirouzu T."/>
            <person name="Yoshinaga Y."/>
            <person name="Martin F.M."/>
            <person name="Grigoriev I.V."/>
            <person name="Hibbett D.S."/>
        </authorList>
    </citation>
    <scope>NUCLEOTIDE SEQUENCE [LARGE SCALE GENOMIC DNA]</scope>
    <source>
        <strain evidence="2 3">L-15889</strain>
    </source>
</reference>
<evidence type="ECO:0000313" key="3">
    <source>
        <dbReference type="Proteomes" id="UP000076727"/>
    </source>
</evidence>
<evidence type="ECO:0000313" key="2">
    <source>
        <dbReference type="EMBL" id="KZT66210.1"/>
    </source>
</evidence>
<organism evidence="2 3">
    <name type="scientific">Daedalea quercina L-15889</name>
    <dbReference type="NCBI Taxonomy" id="1314783"/>
    <lineage>
        <taxon>Eukaryota</taxon>
        <taxon>Fungi</taxon>
        <taxon>Dikarya</taxon>
        <taxon>Basidiomycota</taxon>
        <taxon>Agaricomycotina</taxon>
        <taxon>Agaricomycetes</taxon>
        <taxon>Polyporales</taxon>
        <taxon>Fomitopsis</taxon>
    </lineage>
</organism>